<dbReference type="InParanoid" id="A0A3A9JGJ5"/>
<comment type="caution">
    <text evidence="2">The sequence shown here is derived from an EMBL/GenBank/DDBJ whole genome shotgun (WGS) entry which is preliminary data.</text>
</comment>
<keyword evidence="4" id="KW-1185">Reference proteome</keyword>
<organism evidence="2 5">
    <name type="scientific">Teichococcus wenyumeiae</name>
    <dbReference type="NCBI Taxonomy" id="2478470"/>
    <lineage>
        <taxon>Bacteria</taxon>
        <taxon>Pseudomonadati</taxon>
        <taxon>Pseudomonadota</taxon>
        <taxon>Alphaproteobacteria</taxon>
        <taxon>Acetobacterales</taxon>
        <taxon>Roseomonadaceae</taxon>
        <taxon>Roseomonas</taxon>
    </lineage>
</organism>
<dbReference type="InterPro" id="IPR007763">
    <property type="entry name" value="NDUFA12"/>
</dbReference>
<dbReference type="RefSeq" id="WP_120639719.1">
    <property type="nucleotide sequence ID" value="NZ_RAQU01000133.1"/>
</dbReference>
<evidence type="ECO:0000256" key="1">
    <source>
        <dbReference type="SAM" id="MobiDB-lite"/>
    </source>
</evidence>
<dbReference type="EMBL" id="RFLX01000002">
    <property type="protein sequence ID" value="RMI26654.1"/>
    <property type="molecule type" value="Genomic_DNA"/>
</dbReference>
<dbReference type="GO" id="GO:0045271">
    <property type="term" value="C:respiratory chain complex I"/>
    <property type="evidence" value="ECO:0007669"/>
    <property type="project" value="InterPro"/>
</dbReference>
<accession>A0A3A9JGJ5</accession>
<dbReference type="NCBIfam" id="NF006040">
    <property type="entry name" value="PRK08183.1"/>
    <property type="match status" value="1"/>
</dbReference>
<evidence type="ECO:0000313" key="5">
    <source>
        <dbReference type="Proteomes" id="UP000278036"/>
    </source>
</evidence>
<proteinExistence type="predicted"/>
<dbReference type="PANTHER" id="PTHR12910:SF2">
    <property type="entry name" value="NADH DEHYDROGENASE [UBIQUINONE] 1 ALPHA SUBCOMPLEX SUBUNIT 12"/>
    <property type="match status" value="1"/>
</dbReference>
<dbReference type="AlphaFoldDB" id="A0A3A9JGJ5"/>
<evidence type="ECO:0000313" key="3">
    <source>
        <dbReference type="EMBL" id="RMI26654.1"/>
    </source>
</evidence>
<dbReference type="Pfam" id="PF05071">
    <property type="entry name" value="NDUFA12"/>
    <property type="match status" value="1"/>
</dbReference>
<sequence length="118" mass="13658">MSFLHRLTTGFAVSEIGTDRFGNTYYESKRDWLNYGRKRRYVVYSGTPEATKVPPEWHAWLHHTTDAPLSEKKKYPWQQEHRPNPTGTAQAYRPVGHDHATGHRQVTTGDYEAWTPGS</sequence>
<dbReference type="PANTHER" id="PTHR12910">
    <property type="entry name" value="NADH-UBIQUINONE OXIDOREDUCTASE SUBUNIT B17.2"/>
    <property type="match status" value="1"/>
</dbReference>
<feature type="region of interest" description="Disordered" evidence="1">
    <location>
        <begin position="71"/>
        <end position="118"/>
    </location>
</feature>
<reference evidence="2 5" key="1">
    <citation type="submission" date="2018-09" db="EMBL/GenBank/DDBJ databases">
        <title>Roseomonas sp. nov., isolated from feces of Tibetan antelopes in the Qinghai-Tibet plateau, China.</title>
        <authorList>
            <person name="Tian Z."/>
        </authorList>
    </citation>
    <scope>NUCLEOTIDE SEQUENCE [LARGE SCALE GENOMIC DNA]</scope>
    <source>
        <strain evidence="3 4">Z23</strain>
        <strain evidence="2 5">Z24</strain>
    </source>
</reference>
<evidence type="ECO:0000313" key="4">
    <source>
        <dbReference type="Proteomes" id="UP000274097"/>
    </source>
</evidence>
<gene>
    <name evidence="2" type="ORF">D6Z83_18410</name>
    <name evidence="3" type="ORF">EBE87_05165</name>
</gene>
<keyword evidence="2" id="KW-0830">Ubiquinone</keyword>
<dbReference type="GO" id="GO:0006979">
    <property type="term" value="P:response to oxidative stress"/>
    <property type="evidence" value="ECO:0007669"/>
    <property type="project" value="TreeGrafter"/>
</dbReference>
<protein>
    <submittedName>
        <fullName evidence="2">NADH:ubiquinone oxidoreductase subunit NDUFA12</fullName>
    </submittedName>
</protein>
<name>A0A3A9JGJ5_9PROT</name>
<dbReference type="EMBL" id="RAQU01000133">
    <property type="protein sequence ID" value="RKK02684.1"/>
    <property type="molecule type" value="Genomic_DNA"/>
</dbReference>
<feature type="compositionally biased region" description="Basic and acidic residues" evidence="1">
    <location>
        <begin position="71"/>
        <end position="83"/>
    </location>
</feature>
<dbReference type="OrthoDB" id="9795340at2"/>
<dbReference type="Proteomes" id="UP000278036">
    <property type="component" value="Unassembled WGS sequence"/>
</dbReference>
<evidence type="ECO:0000313" key="2">
    <source>
        <dbReference type="EMBL" id="RKK02684.1"/>
    </source>
</evidence>
<dbReference type="Proteomes" id="UP000274097">
    <property type="component" value="Unassembled WGS sequence"/>
</dbReference>